<feature type="transmembrane region" description="Helical" evidence="1">
    <location>
        <begin position="51"/>
        <end position="71"/>
    </location>
</feature>
<protein>
    <submittedName>
        <fullName evidence="2">Uncharacterized protein</fullName>
    </submittedName>
</protein>
<organism evidence="2 3">
    <name type="scientific">Sutcliffiella cohnii</name>
    <dbReference type="NCBI Taxonomy" id="33932"/>
    <lineage>
        <taxon>Bacteria</taxon>
        <taxon>Bacillati</taxon>
        <taxon>Bacillota</taxon>
        <taxon>Bacilli</taxon>
        <taxon>Bacillales</taxon>
        <taxon>Bacillaceae</taxon>
        <taxon>Sutcliffiella</taxon>
    </lineage>
</organism>
<feature type="transmembrane region" description="Helical" evidence="1">
    <location>
        <begin position="77"/>
        <end position="99"/>
    </location>
</feature>
<feature type="transmembrane region" description="Helical" evidence="1">
    <location>
        <begin position="12"/>
        <end position="30"/>
    </location>
</feature>
<evidence type="ECO:0000256" key="1">
    <source>
        <dbReference type="SAM" id="Phobius"/>
    </source>
</evidence>
<dbReference type="Proteomes" id="UP000215224">
    <property type="component" value="Chromosome"/>
</dbReference>
<sequence length="222" mass="26351">MPDYLEIGSFHIPSKWVMIVVTLIISFLIIKRMTSNQQHSKVVLDDVSNSLIIGFIVWKFSYILLQFHYAFSYPISILYFDGGSKGILLAFFIFYLFLFYRSKKTLIPLSFYTQISFQLFLVGSIIFHFIHILNNPLYFSIQITFAFIIFLLVWKNKDERIGEIQRYLLVYSFGQFFLQFYSPLQPFLLGFTVVHFICASIILWSVFHQLEGGYYEKKHNHY</sequence>
<dbReference type="AlphaFoldDB" id="A0A223KQY1"/>
<keyword evidence="1" id="KW-0472">Membrane</keyword>
<dbReference type="STRING" id="1314751.GCA_001591425_02836"/>
<name>A0A223KQY1_9BACI</name>
<keyword evidence="3" id="KW-1185">Reference proteome</keyword>
<dbReference type="RefSeq" id="WP_066417370.1">
    <property type="nucleotide sequence ID" value="NZ_CP018866.1"/>
</dbReference>
<feature type="transmembrane region" description="Helical" evidence="1">
    <location>
        <begin position="166"/>
        <end position="182"/>
    </location>
</feature>
<keyword evidence="1" id="KW-1133">Transmembrane helix</keyword>
<proteinExistence type="predicted"/>
<accession>A0A223KQY1</accession>
<feature type="transmembrane region" description="Helical" evidence="1">
    <location>
        <begin position="188"/>
        <end position="207"/>
    </location>
</feature>
<evidence type="ECO:0000313" key="3">
    <source>
        <dbReference type="Proteomes" id="UP000215224"/>
    </source>
</evidence>
<feature type="transmembrane region" description="Helical" evidence="1">
    <location>
        <begin position="111"/>
        <end position="130"/>
    </location>
</feature>
<reference evidence="2 3" key="1">
    <citation type="submission" date="2016-12" db="EMBL/GenBank/DDBJ databases">
        <title>The whole genome sequencing and assembly of Bacillus cohnii DSM 6307T strain.</title>
        <authorList>
            <person name="Lee Y.-J."/>
            <person name="Yi H."/>
            <person name="Bahn Y.-S."/>
            <person name="Kim J.F."/>
            <person name="Lee D.-W."/>
        </authorList>
    </citation>
    <scope>NUCLEOTIDE SEQUENCE [LARGE SCALE GENOMIC DNA]</scope>
    <source>
        <strain evidence="2 3">DSM 6307</strain>
    </source>
</reference>
<evidence type="ECO:0000313" key="2">
    <source>
        <dbReference type="EMBL" id="AST91723.1"/>
    </source>
</evidence>
<dbReference type="KEGG" id="bcoh:BC6307_10765"/>
<dbReference type="EMBL" id="CP018866">
    <property type="protein sequence ID" value="AST91723.1"/>
    <property type="molecule type" value="Genomic_DNA"/>
</dbReference>
<gene>
    <name evidence="2" type="ORF">BC6307_10765</name>
</gene>
<feature type="transmembrane region" description="Helical" evidence="1">
    <location>
        <begin position="136"/>
        <end position="154"/>
    </location>
</feature>
<keyword evidence="1" id="KW-0812">Transmembrane</keyword>